<reference evidence="1 2" key="1">
    <citation type="journal article" date="2014" name="Science">
        <title>Plant genetics. Early allopolyploid evolution in the post-Neolithic Brassica napus oilseed genome.</title>
        <authorList>
            <person name="Chalhoub B."/>
            <person name="Denoeud F."/>
            <person name="Liu S."/>
            <person name="Parkin I.A."/>
            <person name="Tang H."/>
            <person name="Wang X."/>
            <person name="Chiquet J."/>
            <person name="Belcram H."/>
            <person name="Tong C."/>
            <person name="Samans B."/>
            <person name="Correa M."/>
            <person name="Da Silva C."/>
            <person name="Just J."/>
            <person name="Falentin C."/>
            <person name="Koh C.S."/>
            <person name="Le Clainche I."/>
            <person name="Bernard M."/>
            <person name="Bento P."/>
            <person name="Noel B."/>
            <person name="Labadie K."/>
            <person name="Alberti A."/>
            <person name="Charles M."/>
            <person name="Arnaud D."/>
            <person name="Guo H."/>
            <person name="Daviaud C."/>
            <person name="Alamery S."/>
            <person name="Jabbari K."/>
            <person name="Zhao M."/>
            <person name="Edger P.P."/>
            <person name="Chelaifa H."/>
            <person name="Tack D."/>
            <person name="Lassalle G."/>
            <person name="Mestiri I."/>
            <person name="Schnel N."/>
            <person name="Le Paslier M.C."/>
            <person name="Fan G."/>
            <person name="Renault V."/>
            <person name="Bayer P.E."/>
            <person name="Golicz A.A."/>
            <person name="Manoli S."/>
            <person name="Lee T.H."/>
            <person name="Thi V.H."/>
            <person name="Chalabi S."/>
            <person name="Hu Q."/>
            <person name="Fan C."/>
            <person name="Tollenaere R."/>
            <person name="Lu Y."/>
            <person name="Battail C."/>
            <person name="Shen J."/>
            <person name="Sidebottom C.H."/>
            <person name="Wang X."/>
            <person name="Canaguier A."/>
            <person name="Chauveau A."/>
            <person name="Berard A."/>
            <person name="Deniot G."/>
            <person name="Guan M."/>
            <person name="Liu Z."/>
            <person name="Sun F."/>
            <person name="Lim Y.P."/>
            <person name="Lyons E."/>
            <person name="Town C.D."/>
            <person name="Bancroft I."/>
            <person name="Wang X."/>
            <person name="Meng J."/>
            <person name="Ma J."/>
            <person name="Pires J.C."/>
            <person name="King G.J."/>
            <person name="Brunel D."/>
            <person name="Delourme R."/>
            <person name="Renard M."/>
            <person name="Aury J.M."/>
            <person name="Adams K.L."/>
            <person name="Batley J."/>
            <person name="Snowdon R.J."/>
            <person name="Tost J."/>
            <person name="Edwards D."/>
            <person name="Zhou Y."/>
            <person name="Hua W."/>
            <person name="Sharpe A.G."/>
            <person name="Paterson A.H."/>
            <person name="Guan C."/>
            <person name="Wincker P."/>
        </authorList>
    </citation>
    <scope>NUCLEOTIDE SEQUENCE [LARGE SCALE GENOMIC DNA]</scope>
    <source>
        <strain evidence="2">cv. Darmor-bzh</strain>
    </source>
</reference>
<proteinExistence type="predicted"/>
<keyword evidence="2" id="KW-1185">Reference proteome</keyword>
<dbReference type="Gramene" id="CDY54357">
    <property type="protein sequence ID" value="CDY54357"/>
    <property type="gene ID" value="GSBRNA2T00013936001"/>
</dbReference>
<dbReference type="PaxDb" id="3708-A0A078IWJ2"/>
<sequence length="20" mass="2361">MSWFADRRDVLTPSTLYSSK</sequence>
<dbReference type="AlphaFoldDB" id="A0A078IWJ2"/>
<evidence type="ECO:0000313" key="1">
    <source>
        <dbReference type="EMBL" id="CDY54357.1"/>
    </source>
</evidence>
<accession>A0A078IWJ2</accession>
<gene>
    <name evidence="1" type="primary">BnaC06g07350D</name>
    <name evidence="1" type="ORF">GSBRNA2T00013936001</name>
</gene>
<dbReference type="Proteomes" id="UP000028999">
    <property type="component" value="Unassembled WGS sequence"/>
</dbReference>
<dbReference type="EMBL" id="LK033309">
    <property type="protein sequence ID" value="CDY54357.1"/>
    <property type="molecule type" value="Genomic_DNA"/>
</dbReference>
<evidence type="ECO:0000313" key="2">
    <source>
        <dbReference type="Proteomes" id="UP000028999"/>
    </source>
</evidence>
<name>A0A078IWJ2_BRANA</name>
<organism evidence="1 2">
    <name type="scientific">Brassica napus</name>
    <name type="common">Rape</name>
    <dbReference type="NCBI Taxonomy" id="3708"/>
    <lineage>
        <taxon>Eukaryota</taxon>
        <taxon>Viridiplantae</taxon>
        <taxon>Streptophyta</taxon>
        <taxon>Embryophyta</taxon>
        <taxon>Tracheophyta</taxon>
        <taxon>Spermatophyta</taxon>
        <taxon>Magnoliopsida</taxon>
        <taxon>eudicotyledons</taxon>
        <taxon>Gunneridae</taxon>
        <taxon>Pentapetalae</taxon>
        <taxon>rosids</taxon>
        <taxon>malvids</taxon>
        <taxon>Brassicales</taxon>
        <taxon>Brassicaceae</taxon>
        <taxon>Brassiceae</taxon>
        <taxon>Brassica</taxon>
    </lineage>
</organism>
<protein>
    <submittedName>
        <fullName evidence="1">BnaC06g07350D protein</fullName>
    </submittedName>
</protein>